<evidence type="ECO:0000313" key="3">
    <source>
        <dbReference type="EMBL" id="QHS86565.1"/>
    </source>
</evidence>
<dbReference type="AlphaFoldDB" id="A0A6C0B2V3"/>
<protein>
    <submittedName>
        <fullName evidence="3">Uncharacterized protein</fullName>
    </submittedName>
</protein>
<name>A0A6C0B2V3_9ZZZZ</name>
<dbReference type="InterPro" id="IPR036770">
    <property type="entry name" value="Ankyrin_rpt-contain_sf"/>
</dbReference>
<dbReference type="EMBL" id="MN739058">
    <property type="protein sequence ID" value="QHS86565.1"/>
    <property type="molecule type" value="Genomic_DNA"/>
</dbReference>
<dbReference type="PANTHER" id="PTHR24198:SF165">
    <property type="entry name" value="ANKYRIN REPEAT-CONTAINING PROTEIN-RELATED"/>
    <property type="match status" value="1"/>
</dbReference>
<reference evidence="3" key="1">
    <citation type="journal article" date="2020" name="Nature">
        <title>Giant virus diversity and host interactions through global metagenomics.</title>
        <authorList>
            <person name="Schulz F."/>
            <person name="Roux S."/>
            <person name="Paez-Espino D."/>
            <person name="Jungbluth S."/>
            <person name="Walsh D.A."/>
            <person name="Denef V.J."/>
            <person name="McMahon K.D."/>
            <person name="Konstantinidis K.T."/>
            <person name="Eloe-Fadrosh E.A."/>
            <person name="Kyrpides N.C."/>
            <person name="Woyke T."/>
        </authorList>
    </citation>
    <scope>NUCLEOTIDE SEQUENCE</scope>
    <source>
        <strain evidence="3">GVMAG-M-3300009422-16</strain>
    </source>
</reference>
<dbReference type="Pfam" id="PF12796">
    <property type="entry name" value="Ank_2"/>
    <property type="match status" value="1"/>
</dbReference>
<accession>A0A6C0B2V3</accession>
<proteinExistence type="predicted"/>
<evidence type="ECO:0000256" key="2">
    <source>
        <dbReference type="ARBA" id="ARBA00023043"/>
    </source>
</evidence>
<sequence length="294" mass="32845">MATRYKNFKIVFEWVGQITDQGHPVWVNAKTGDINWRSPTDVCRHKDGHLLCKAGHNLVKFTPTRGFMCDICTKTQPQNICLMGCRKCNADLCADCYRLIEKNFKPIILANPVTIKPKSTPIDIPINTAPLLSATPTPFSIYDPPPHTRDLILRQRRWSSISQTNHTLIQKHVRGYLTKKTFIKLKNKKKFAIAKIQINHARTSDGETPLLAAIRNSNYDIVKALLTTGANVDAVATNGDTPLLMAIEKKNLELVKLLIKGGANLGLVNKKGETPLFKACSINNKEIVNIILNV</sequence>
<dbReference type="SMART" id="SM00248">
    <property type="entry name" value="ANK"/>
    <property type="match status" value="2"/>
</dbReference>
<keyword evidence="2" id="KW-0040">ANK repeat</keyword>
<dbReference type="PANTHER" id="PTHR24198">
    <property type="entry name" value="ANKYRIN REPEAT AND PROTEIN KINASE DOMAIN-CONTAINING PROTEIN"/>
    <property type="match status" value="1"/>
</dbReference>
<evidence type="ECO:0000256" key="1">
    <source>
        <dbReference type="ARBA" id="ARBA00022737"/>
    </source>
</evidence>
<dbReference type="InterPro" id="IPR002110">
    <property type="entry name" value="Ankyrin_rpt"/>
</dbReference>
<organism evidence="3">
    <name type="scientific">viral metagenome</name>
    <dbReference type="NCBI Taxonomy" id="1070528"/>
    <lineage>
        <taxon>unclassified sequences</taxon>
        <taxon>metagenomes</taxon>
        <taxon>organismal metagenomes</taxon>
    </lineage>
</organism>
<dbReference type="PROSITE" id="PS50297">
    <property type="entry name" value="ANK_REP_REGION"/>
    <property type="match status" value="2"/>
</dbReference>
<dbReference type="PROSITE" id="PS50096">
    <property type="entry name" value="IQ"/>
    <property type="match status" value="1"/>
</dbReference>
<dbReference type="SUPFAM" id="SSF48403">
    <property type="entry name" value="Ankyrin repeat"/>
    <property type="match status" value="1"/>
</dbReference>
<dbReference type="Gene3D" id="1.25.40.20">
    <property type="entry name" value="Ankyrin repeat-containing domain"/>
    <property type="match status" value="2"/>
</dbReference>
<keyword evidence="1" id="KW-0677">Repeat</keyword>
<dbReference type="PROSITE" id="PS50088">
    <property type="entry name" value="ANK_REPEAT"/>
    <property type="match status" value="2"/>
</dbReference>